<feature type="compositionally biased region" description="Low complexity" evidence="1">
    <location>
        <begin position="170"/>
        <end position="180"/>
    </location>
</feature>
<organism evidence="2">
    <name type="scientific">Timema douglasi</name>
    <name type="common">Walking stick</name>
    <dbReference type="NCBI Taxonomy" id="61478"/>
    <lineage>
        <taxon>Eukaryota</taxon>
        <taxon>Metazoa</taxon>
        <taxon>Ecdysozoa</taxon>
        <taxon>Arthropoda</taxon>
        <taxon>Hexapoda</taxon>
        <taxon>Insecta</taxon>
        <taxon>Pterygota</taxon>
        <taxon>Neoptera</taxon>
        <taxon>Polyneoptera</taxon>
        <taxon>Phasmatodea</taxon>
        <taxon>Timematodea</taxon>
        <taxon>Timematoidea</taxon>
        <taxon>Timematidae</taxon>
        <taxon>Timema</taxon>
    </lineage>
</organism>
<accession>A0A7R8VLE3</accession>
<feature type="compositionally biased region" description="Gly residues" evidence="1">
    <location>
        <begin position="250"/>
        <end position="262"/>
    </location>
</feature>
<evidence type="ECO:0000256" key="1">
    <source>
        <dbReference type="SAM" id="MobiDB-lite"/>
    </source>
</evidence>
<proteinExistence type="predicted"/>
<gene>
    <name evidence="2" type="ORF">TDIB3V08_LOCUS5421</name>
</gene>
<dbReference type="AlphaFoldDB" id="A0A7R8VLE3"/>
<reference evidence="2" key="1">
    <citation type="submission" date="2020-11" db="EMBL/GenBank/DDBJ databases">
        <authorList>
            <person name="Tran Van P."/>
        </authorList>
    </citation>
    <scope>NUCLEOTIDE SEQUENCE</scope>
</reference>
<feature type="compositionally biased region" description="Low complexity" evidence="1">
    <location>
        <begin position="59"/>
        <end position="75"/>
    </location>
</feature>
<evidence type="ECO:0000313" key="2">
    <source>
        <dbReference type="EMBL" id="CAD7199160.1"/>
    </source>
</evidence>
<dbReference type="EMBL" id="OA566596">
    <property type="protein sequence ID" value="CAD7199160.1"/>
    <property type="molecule type" value="Genomic_DNA"/>
</dbReference>
<feature type="compositionally biased region" description="Basic and acidic residues" evidence="1">
    <location>
        <begin position="269"/>
        <end position="291"/>
    </location>
</feature>
<feature type="region of interest" description="Disordered" evidence="1">
    <location>
        <begin position="55"/>
        <end position="94"/>
    </location>
</feature>
<feature type="compositionally biased region" description="Polar residues" evidence="1">
    <location>
        <begin position="190"/>
        <end position="200"/>
    </location>
</feature>
<sequence>MSRTRECLDELAKEQSIYFQQLLEILNTLSDITTECCDSETFLDVTGTLSTVDLRSGKTASAPSGSNPSPTTTSTKQGAELPTRSRTPPQSPSFLIQGEAAVTPLCIRSYSPITSLAKVVQFRRDSEVMTMPREDQMEILRSIQELTQTILQHQSKTGTLGPREDAYTPATPPGAARGPGLVVAQPTRGDWTSLQQSPQREVTREQRQTSRRMYFLMFNKGATGLLSYSTASRSSSCLRVSRSAKSIKVGLGGGSGSVGSGRGSQQKVNRGDDMSRSAEKLLRKPDDKEQAVESDYV</sequence>
<name>A0A7R8VLE3_TIMDO</name>
<feature type="region of interest" description="Disordered" evidence="1">
    <location>
        <begin position="170"/>
        <end position="208"/>
    </location>
</feature>
<protein>
    <submittedName>
        <fullName evidence="2">Uncharacterized protein</fullName>
    </submittedName>
</protein>
<feature type="region of interest" description="Disordered" evidence="1">
    <location>
        <begin position="248"/>
        <end position="297"/>
    </location>
</feature>